<dbReference type="Proteomes" id="UP000020529">
    <property type="component" value="Unassembled WGS sequence"/>
</dbReference>
<proteinExistence type="predicted"/>
<reference evidence="1 2" key="1">
    <citation type="submission" date="2014-02" db="EMBL/GenBank/DDBJ databases">
        <authorList>
            <person name="Sears C."/>
            <person name="Carroll K."/>
            <person name="Sack B.R."/>
            <person name="Qadri F."/>
            <person name="Myers L.L."/>
            <person name="Chung G.-T."/>
            <person name="Escheverria P."/>
            <person name="Fraser C.M."/>
            <person name="Sadzewicz L."/>
            <person name="Shefchek K.A."/>
            <person name="Tallon L."/>
            <person name="Das S.P."/>
            <person name="Daugherty S."/>
            <person name="Mongodin E.F."/>
        </authorList>
    </citation>
    <scope>NUCLEOTIDE SEQUENCE [LARGE SCALE GENOMIC DNA]</scope>
    <source>
        <strain evidence="2">3988T(B)14</strain>
    </source>
</reference>
<comment type="caution">
    <text evidence="1">The sequence shown here is derived from an EMBL/GenBank/DDBJ whole genome shotgun (WGS) entry which is preliminary data.</text>
</comment>
<accession>A0A015STV7</accession>
<name>A0A015STV7_BACFG</name>
<dbReference type="PATRIC" id="fig|1339315.3.peg.3191"/>
<dbReference type="EMBL" id="JGCY01000347">
    <property type="protein sequence ID" value="EXY73727.1"/>
    <property type="molecule type" value="Genomic_DNA"/>
</dbReference>
<sequence length="68" mass="7768">MLVLASKTKDVSFVIRQKEETQGNTVEIYSITLLKDIHTNRTDYAILLNVPDTVIAYREPVIDLGKYI</sequence>
<protein>
    <submittedName>
        <fullName evidence="1">Uncharacterized protein</fullName>
    </submittedName>
</protein>
<dbReference type="AlphaFoldDB" id="A0A015STV7"/>
<gene>
    <name evidence="1" type="ORF">M124_2490</name>
</gene>
<organism evidence="1 2">
    <name type="scientific">Bacteroides fragilis str. 3988T(B)14</name>
    <dbReference type="NCBI Taxonomy" id="1339315"/>
    <lineage>
        <taxon>Bacteria</taxon>
        <taxon>Pseudomonadati</taxon>
        <taxon>Bacteroidota</taxon>
        <taxon>Bacteroidia</taxon>
        <taxon>Bacteroidales</taxon>
        <taxon>Bacteroidaceae</taxon>
        <taxon>Bacteroides</taxon>
    </lineage>
</organism>
<evidence type="ECO:0000313" key="2">
    <source>
        <dbReference type="Proteomes" id="UP000020529"/>
    </source>
</evidence>
<evidence type="ECO:0000313" key="1">
    <source>
        <dbReference type="EMBL" id="EXY73727.1"/>
    </source>
</evidence>